<evidence type="ECO:0000259" key="2">
    <source>
        <dbReference type="Pfam" id="PF13439"/>
    </source>
</evidence>
<keyword evidence="4" id="KW-1185">Reference proteome</keyword>
<dbReference type="CDD" id="cd03801">
    <property type="entry name" value="GT4_PimA-like"/>
    <property type="match status" value="1"/>
</dbReference>
<evidence type="ECO:0000259" key="1">
    <source>
        <dbReference type="Pfam" id="PF00534"/>
    </source>
</evidence>
<proteinExistence type="predicted"/>
<dbReference type="InterPro" id="IPR050194">
    <property type="entry name" value="Glycosyltransferase_grp1"/>
</dbReference>
<gene>
    <name evidence="3" type="ORF">Q5H92_04420</name>
</gene>
<reference evidence="3" key="1">
    <citation type="submission" date="2023-07" db="EMBL/GenBank/DDBJ databases">
        <authorList>
            <person name="Kim M.K."/>
        </authorList>
    </citation>
    <scope>NUCLEOTIDE SEQUENCE</scope>
    <source>
        <strain evidence="3">M29</strain>
    </source>
</reference>
<dbReference type="SUPFAM" id="SSF53756">
    <property type="entry name" value="UDP-Glycosyltransferase/glycogen phosphorylase"/>
    <property type="match status" value="1"/>
</dbReference>
<evidence type="ECO:0000313" key="3">
    <source>
        <dbReference type="EMBL" id="MDO7845590.1"/>
    </source>
</evidence>
<dbReference type="Pfam" id="PF13439">
    <property type="entry name" value="Glyco_transf_4"/>
    <property type="match status" value="1"/>
</dbReference>
<protein>
    <submittedName>
        <fullName evidence="3">Glycosyltransferase family 4 protein</fullName>
        <ecNumber evidence="3">2.4.-.-</ecNumber>
    </submittedName>
</protein>
<dbReference type="InterPro" id="IPR028098">
    <property type="entry name" value="Glyco_trans_4-like_N"/>
</dbReference>
<dbReference type="EMBL" id="JAUQSX010000002">
    <property type="protein sequence ID" value="MDO7845590.1"/>
    <property type="molecule type" value="Genomic_DNA"/>
</dbReference>
<sequence length="427" mass="47773">MKPYYTTGNNIPERDFHVPEIQPQLAVLCLSGSLGGLELNSLKFAGWMQERGWRVTFFAPPATPLAYWAEEWFVPLETLRVRRGLAMPLAAWELKQQLERLHIDVLVVTQNKDLALATLVKTLMGGHLRLIYQQHMQLGRPKRSPVHTLRFRLIDAWLTPLPGLAREVARHTHFDTAKLHTVPLGLPLEQFAPPTRTRAEARQELGLPLEGPLLGILGRFDAGKGQDFVIQALHHLRQQLGQEASLVIMGEPTRNEGDDYLRHLQALVQELGLEQQVHFRGFRANPAVFYQAIDVFVLASENETYGMVTLEAMAAGVPVVAAATGGTVELVQHGHTGLLYLYRDVAACARSVRRTLHDPAATRLRVERAQLERWRYSHHRQCALTEDVIRGLCPAPTLLVPAAGRARRAMAINAVFAAQILPLVGQR</sequence>
<dbReference type="PANTHER" id="PTHR45947:SF3">
    <property type="entry name" value="SULFOQUINOVOSYL TRANSFERASE SQD2"/>
    <property type="match status" value="1"/>
</dbReference>
<name>A0ABT9A6W6_9BACT</name>
<feature type="domain" description="Glycosyl transferase family 1" evidence="1">
    <location>
        <begin position="198"/>
        <end position="365"/>
    </location>
</feature>
<evidence type="ECO:0000313" key="4">
    <source>
        <dbReference type="Proteomes" id="UP001167796"/>
    </source>
</evidence>
<dbReference type="GO" id="GO:0016757">
    <property type="term" value="F:glycosyltransferase activity"/>
    <property type="evidence" value="ECO:0007669"/>
    <property type="project" value="UniProtKB-KW"/>
</dbReference>
<dbReference type="Gene3D" id="3.40.50.2000">
    <property type="entry name" value="Glycogen Phosphorylase B"/>
    <property type="match status" value="2"/>
</dbReference>
<dbReference type="PANTHER" id="PTHR45947">
    <property type="entry name" value="SULFOQUINOVOSYL TRANSFERASE SQD2"/>
    <property type="match status" value="1"/>
</dbReference>
<dbReference type="EC" id="2.4.-.-" evidence="3"/>
<dbReference type="RefSeq" id="WP_305010283.1">
    <property type="nucleotide sequence ID" value="NZ_JAUQSX010000002.1"/>
</dbReference>
<keyword evidence="3" id="KW-0328">Glycosyltransferase</keyword>
<accession>A0ABT9A6W6</accession>
<organism evidence="3 4">
    <name type="scientific">Hymenobacter mellowenesis</name>
    <dbReference type="NCBI Taxonomy" id="3063995"/>
    <lineage>
        <taxon>Bacteria</taxon>
        <taxon>Pseudomonadati</taxon>
        <taxon>Bacteroidota</taxon>
        <taxon>Cytophagia</taxon>
        <taxon>Cytophagales</taxon>
        <taxon>Hymenobacteraceae</taxon>
        <taxon>Hymenobacter</taxon>
    </lineage>
</organism>
<dbReference type="Pfam" id="PF00534">
    <property type="entry name" value="Glycos_transf_1"/>
    <property type="match status" value="1"/>
</dbReference>
<keyword evidence="3" id="KW-0808">Transferase</keyword>
<comment type="caution">
    <text evidence="3">The sequence shown here is derived from an EMBL/GenBank/DDBJ whole genome shotgun (WGS) entry which is preliminary data.</text>
</comment>
<feature type="domain" description="Glycosyltransferase subfamily 4-like N-terminal" evidence="2">
    <location>
        <begin position="35"/>
        <end position="189"/>
    </location>
</feature>
<dbReference type="InterPro" id="IPR001296">
    <property type="entry name" value="Glyco_trans_1"/>
</dbReference>
<dbReference type="Proteomes" id="UP001167796">
    <property type="component" value="Unassembled WGS sequence"/>
</dbReference>